<dbReference type="InterPro" id="IPR057577">
    <property type="entry name" value="Nucleoprot-TPR/MLP1_dom"/>
</dbReference>
<feature type="compositionally biased region" description="Basic and acidic residues" evidence="5">
    <location>
        <begin position="1581"/>
        <end position="1590"/>
    </location>
</feature>
<keyword evidence="2 4" id="KW-0175">Coiled coil</keyword>
<dbReference type="Pfam" id="PF25481">
    <property type="entry name" value="Nucleoprot-TPR"/>
    <property type="match status" value="1"/>
</dbReference>
<feature type="region of interest" description="Disordered" evidence="5">
    <location>
        <begin position="1581"/>
        <end position="1658"/>
    </location>
</feature>
<evidence type="ECO:0000256" key="2">
    <source>
        <dbReference type="ARBA" id="ARBA00023054"/>
    </source>
</evidence>
<comment type="subcellular location">
    <subcellularLocation>
        <location evidence="1">Nucleus</location>
    </subcellularLocation>
</comment>
<evidence type="ECO:0000259" key="7">
    <source>
        <dbReference type="Pfam" id="PF25481"/>
    </source>
</evidence>
<name>A0A6A6S717_9PLEO</name>
<dbReference type="Pfam" id="PF25785">
    <property type="entry name" value="TPR"/>
    <property type="match status" value="1"/>
</dbReference>
<dbReference type="PANTHER" id="PTHR18898:SF2">
    <property type="entry name" value="NUCLEOPROTEIN TPR"/>
    <property type="match status" value="1"/>
</dbReference>
<evidence type="ECO:0000256" key="3">
    <source>
        <dbReference type="ARBA" id="ARBA00023242"/>
    </source>
</evidence>
<evidence type="ECO:0000259" key="6">
    <source>
        <dbReference type="Pfam" id="PF07926"/>
    </source>
</evidence>
<evidence type="ECO:0000256" key="1">
    <source>
        <dbReference type="ARBA" id="ARBA00004123"/>
    </source>
</evidence>
<gene>
    <name evidence="9" type="ORF">P280DRAFT_547682</name>
</gene>
<dbReference type="Proteomes" id="UP000799753">
    <property type="component" value="Unassembled WGS sequence"/>
</dbReference>
<feature type="coiled-coil region" evidence="4">
    <location>
        <begin position="1229"/>
        <end position="1270"/>
    </location>
</feature>
<feature type="coiled-coil region" evidence="4">
    <location>
        <begin position="220"/>
        <end position="371"/>
    </location>
</feature>
<feature type="compositionally biased region" description="Gly residues" evidence="5">
    <location>
        <begin position="2236"/>
        <end position="2253"/>
    </location>
</feature>
<evidence type="ECO:0000313" key="10">
    <source>
        <dbReference type="Proteomes" id="UP000799753"/>
    </source>
</evidence>
<evidence type="ECO:0000256" key="4">
    <source>
        <dbReference type="SAM" id="Coils"/>
    </source>
</evidence>
<feature type="compositionally biased region" description="Basic and acidic residues" evidence="5">
    <location>
        <begin position="1620"/>
        <end position="1629"/>
    </location>
</feature>
<feature type="compositionally biased region" description="Low complexity" evidence="5">
    <location>
        <begin position="1944"/>
        <end position="1966"/>
    </location>
</feature>
<feature type="region of interest" description="Disordered" evidence="5">
    <location>
        <begin position="1835"/>
        <end position="1887"/>
    </location>
</feature>
<feature type="compositionally biased region" description="Polar residues" evidence="5">
    <location>
        <begin position="945"/>
        <end position="956"/>
    </location>
</feature>
<dbReference type="Gene3D" id="1.10.287.1490">
    <property type="match status" value="2"/>
</dbReference>
<dbReference type="PANTHER" id="PTHR18898">
    <property type="entry name" value="NUCLEOPROTEIN TPR-RELATED"/>
    <property type="match status" value="1"/>
</dbReference>
<feature type="compositionally biased region" description="Polar residues" evidence="5">
    <location>
        <begin position="1635"/>
        <end position="1646"/>
    </location>
</feature>
<feature type="compositionally biased region" description="Basic and acidic residues" evidence="5">
    <location>
        <begin position="1440"/>
        <end position="1471"/>
    </location>
</feature>
<dbReference type="InterPro" id="IPR012929">
    <property type="entry name" value="Nucleoprot-TPR/MLP1-2_dom"/>
</dbReference>
<feature type="compositionally biased region" description="Low complexity" evidence="5">
    <location>
        <begin position="1983"/>
        <end position="2009"/>
    </location>
</feature>
<keyword evidence="10" id="KW-1185">Reference proteome</keyword>
<dbReference type="GO" id="GO:0006606">
    <property type="term" value="P:protein import into nucleus"/>
    <property type="evidence" value="ECO:0007669"/>
    <property type="project" value="InterPro"/>
</dbReference>
<feature type="coiled-coil region" evidence="4">
    <location>
        <begin position="34"/>
        <end position="184"/>
    </location>
</feature>
<feature type="domain" description="Nucleoprotein TPR/MPL1" evidence="7">
    <location>
        <begin position="184"/>
        <end position="262"/>
    </location>
</feature>
<dbReference type="EMBL" id="MU006780">
    <property type="protein sequence ID" value="KAF2643549.1"/>
    <property type="molecule type" value="Genomic_DNA"/>
</dbReference>
<evidence type="ECO:0000313" key="9">
    <source>
        <dbReference type="EMBL" id="KAF2643549.1"/>
    </source>
</evidence>
<evidence type="ECO:0000259" key="8">
    <source>
        <dbReference type="Pfam" id="PF25785"/>
    </source>
</evidence>
<protein>
    <submittedName>
        <fullName evidence="9">Uncharacterized protein</fullName>
    </submittedName>
</protein>
<dbReference type="GO" id="GO:0006406">
    <property type="term" value="P:mRNA export from nucleus"/>
    <property type="evidence" value="ECO:0007669"/>
    <property type="project" value="TreeGrafter"/>
</dbReference>
<feature type="compositionally biased region" description="Polar residues" evidence="5">
    <location>
        <begin position="2055"/>
        <end position="2082"/>
    </location>
</feature>
<feature type="compositionally biased region" description="Basic and acidic residues" evidence="5">
    <location>
        <begin position="1524"/>
        <end position="1540"/>
    </location>
</feature>
<feature type="coiled-coil region" evidence="4">
    <location>
        <begin position="582"/>
        <end position="642"/>
    </location>
</feature>
<feature type="domain" description="NUA/TPR/MLP1-2-like" evidence="8">
    <location>
        <begin position="489"/>
        <end position="601"/>
    </location>
</feature>
<feature type="coiled-coil region" evidence="4">
    <location>
        <begin position="1297"/>
        <end position="1409"/>
    </location>
</feature>
<feature type="coiled-coil region" evidence="4">
    <location>
        <begin position="1156"/>
        <end position="1204"/>
    </location>
</feature>
<organism evidence="9 10">
    <name type="scientific">Massarina eburnea CBS 473.64</name>
    <dbReference type="NCBI Taxonomy" id="1395130"/>
    <lineage>
        <taxon>Eukaryota</taxon>
        <taxon>Fungi</taxon>
        <taxon>Dikarya</taxon>
        <taxon>Ascomycota</taxon>
        <taxon>Pezizomycotina</taxon>
        <taxon>Dothideomycetes</taxon>
        <taxon>Pleosporomycetidae</taxon>
        <taxon>Pleosporales</taxon>
        <taxon>Massarineae</taxon>
        <taxon>Massarinaceae</taxon>
        <taxon>Massarina</taxon>
    </lineage>
</organism>
<dbReference type="GO" id="GO:0017056">
    <property type="term" value="F:structural constituent of nuclear pore"/>
    <property type="evidence" value="ECO:0007669"/>
    <property type="project" value="TreeGrafter"/>
</dbReference>
<dbReference type="Gene3D" id="1.20.1170.10">
    <property type="match status" value="1"/>
</dbReference>
<feature type="compositionally biased region" description="Low complexity" evidence="5">
    <location>
        <begin position="2127"/>
        <end position="2168"/>
    </location>
</feature>
<feature type="region of interest" description="Disordered" evidence="5">
    <location>
        <begin position="1944"/>
        <end position="2253"/>
    </location>
</feature>
<feature type="compositionally biased region" description="Gly residues" evidence="5">
    <location>
        <begin position="2172"/>
        <end position="2193"/>
    </location>
</feature>
<feature type="domain" description="Nucleoprotein TPR/MLP1-2" evidence="6">
    <location>
        <begin position="1067"/>
        <end position="1193"/>
    </location>
</feature>
<dbReference type="Pfam" id="PF07926">
    <property type="entry name" value="TPR_MLP1_2"/>
    <property type="match status" value="1"/>
</dbReference>
<feature type="region of interest" description="Disordered" evidence="5">
    <location>
        <begin position="945"/>
        <end position="970"/>
    </location>
</feature>
<feature type="region of interest" description="Disordered" evidence="5">
    <location>
        <begin position="1505"/>
        <end position="1555"/>
    </location>
</feature>
<dbReference type="InterPro" id="IPR057974">
    <property type="entry name" value="NUA/TPR/MLP1-2-like_dom"/>
</dbReference>
<reference evidence="9" key="1">
    <citation type="journal article" date="2020" name="Stud. Mycol.">
        <title>101 Dothideomycetes genomes: a test case for predicting lifestyles and emergence of pathogens.</title>
        <authorList>
            <person name="Haridas S."/>
            <person name="Albert R."/>
            <person name="Binder M."/>
            <person name="Bloem J."/>
            <person name="Labutti K."/>
            <person name="Salamov A."/>
            <person name="Andreopoulos B."/>
            <person name="Baker S."/>
            <person name="Barry K."/>
            <person name="Bills G."/>
            <person name="Bluhm B."/>
            <person name="Cannon C."/>
            <person name="Castanera R."/>
            <person name="Culley D."/>
            <person name="Daum C."/>
            <person name="Ezra D."/>
            <person name="Gonzalez J."/>
            <person name="Henrissat B."/>
            <person name="Kuo A."/>
            <person name="Liang C."/>
            <person name="Lipzen A."/>
            <person name="Lutzoni F."/>
            <person name="Magnuson J."/>
            <person name="Mondo S."/>
            <person name="Nolan M."/>
            <person name="Ohm R."/>
            <person name="Pangilinan J."/>
            <person name="Park H.-J."/>
            <person name="Ramirez L."/>
            <person name="Alfaro M."/>
            <person name="Sun H."/>
            <person name="Tritt A."/>
            <person name="Yoshinaga Y."/>
            <person name="Zwiers L.-H."/>
            <person name="Turgeon B."/>
            <person name="Goodwin S."/>
            <person name="Spatafora J."/>
            <person name="Crous P."/>
            <person name="Grigoriev I."/>
        </authorList>
    </citation>
    <scope>NUCLEOTIDE SEQUENCE</scope>
    <source>
        <strain evidence="9">CBS 473.64</strain>
    </source>
</reference>
<accession>A0A6A6S717</accession>
<dbReference type="GO" id="GO:0005643">
    <property type="term" value="C:nuclear pore"/>
    <property type="evidence" value="ECO:0007669"/>
    <property type="project" value="TreeGrafter"/>
</dbReference>
<sequence>MAAAAVDVGYIAASFSVEETTLQSLLSEPTVELVQSLLVQIDAKAREYDDLKSDKLRAEVELEGAVHNANIRARSLQATADEAVKEAEALRQKLTHEETARQHIESQLQSLQTSATGATSQVHTLESRVKTLEAQNRDAVALHDAKSAAHDRLAEELSAQHQKFVALRKQVGELEEKNQSLDTAATSVRFRESNFQQEIELLRKNNEWFESEMKTRAADNTKFRKEKNAQMAELQRANADAIQTIDSLRSKETAQNKRIEELEQRVEQSLSRVQQLQEDARQNQESFRLELDNARRLATLHQESANTVKKRLQEVQDQLTSLGDQAAEEVGRLQAEVESERNKAADYENKVAELETMLENQESQLSEMRNAVTVPATPRRAMNGSFDSPGRAGSPLAFSPGGSRMKGGMSMTQLYTENTKLKQEVRSLQELSDKRGATLEEILEELENKYPEMQRMQEDNVRLTDDLANYSALLNEAIEQKEAAVRDSRKYQGNYEGLVRERDLDRQQIRDATFQSKLLLYRFKQQEEGMDELSAEEQQFLNDAINNEVPAHLLDDDDTSTSRLISKHLVLFKSVGELVDKNQELLRSIREVAQRYEGSEAQAKAAKQEQDHAELLRLRDQISQYEHEIETLKLRSQSYMKERDMYRRIVTSRGQGGTPAFGESVGEGGTPVPAFGDSVMSVSQSKDAELIKELQTRLDTVKEEYATDRTSSKQQIDTLVKENRQLQSDNVRLSTKQEMIQERYDLLQHKIGALEVEKSELKKQYASLNDQLAKTDTQRQHDSETLIEVRSQLDSLERENINLKASQSLWKTIEARLAEDRNMLIEDKSRLNKIINDMQTLRNEHDLTEAQNRRNLQTRADALEAELQNVKRKLEDETEDHKKFSMRHEWEQTEKQRKIDDLVKASNEVRQELASVKSTRDQLQTRVNELQIEVQKAQERIQVSLAQHTPQSNNSGEADEESLSREEQLESQLANLQHKLDRALEDLDAANSRADDLQSIAQSSEDRMLEVEEAAEKLQQEFEEKVADISRLREQVEELSNELTSAKTELSELRSGQSQEIMQLTQQQQSLEADISRLQDEMDIKKAEIEIKTQEVAAQAEIANRAQQDYENEFRKHGETMASLRTTRTERDQFSGEIMQYKTQAEAASASLAQNEEHWAATREQYERELAEARTRYSQQEESNKTLYAQYDALTAQIASLKSEQLSVAAGHTDTGSLDSSLSGLQSLNKILRDDKDVLQLQMNAKELELQRVRQELSHKEEQLDRANEKLIVDQAQINTRQNGANHQALQENIAQLNVYRESNTTLRNEKNRLENERDDMRQKIEALNNDIEPLKARVMDLEGELEVNSAHVKTLEEDRDRWQKRHQDVLLRYDRIDPKDLEDLKNQLEVLQAERDQAVEQVSTVDDRIRVAKEEEKAVQQAEWETRKAHIVNQARNKARSDAEKRREIEAERDQATMERDSITAERDEANSQLDEVQTQLVNTQSELESTRHALEEANARPDVTMEEEGQVDEGNPGFSAAEKTELEARLADAEDRANRFSNESASLGIKFDQLQNRERELESQIAELQQRIGVLNEEVSKAQSEKQQSEAPVENSQSDEASTQPPAVPQSSEEVEDLKERLAAAEKELEDLQTQTQMTESFAGQNDDERVKTLSDQLAEQAEQLASIQALLKDCEEAKADAEEAKVKVEKDFSDFRVKTAEEREKFKNKANEKIKEKGAEVINLKAQATEQAKVIDDLRKEIEGLKQQQGQGSIAPDAPMSDVTKDLDSQLQTRDATIASLKAEIEGLKEQLPTSVSLPAVGATKRDIQDWLNSNEVTQAIMKNTVRKLQAAEQASGPAVPSSPIVKTEQEKAPAESAPNGNTVPKEEHEKILADKESDHKKALAKTEELALGKSKVQLNMAKTKLTMVETRWGVVEKAASETPEKPVKEVYDLAKVAKPTPAAPAAPAATAPANAQPAKQLQPPQPVKQITPSAPSPTPAYNAPQQHQQPNQQGPPNNYPQANGPRPNQFSQSANFGQPAFGQPMNPFTQSNPQPYPNPHQNPFGGYNGSGLPQPSFTNPGNQYNHSNQGSRPNSPFTQQGGGQQQHVGTGPAALRGLGQAAQSGIPRGGSGLPMPARGRGGPPHQQQQQHQVHVQQQLPLGQNPGAGAAVGPPGVGPPGVQGASQIGRGGGRGGGGNRGRGGGGGGPGSPMNPVAMNFTPPNFAPGTGRGQKRGLEDDAGAQRGGKRQRGGRGGQGQGQGQGQGGGEE</sequence>
<feature type="compositionally biased region" description="Basic and acidic residues" evidence="5">
    <location>
        <begin position="1868"/>
        <end position="1887"/>
    </location>
</feature>
<keyword evidence="3" id="KW-0539">Nucleus</keyword>
<feature type="coiled-coil region" evidence="4">
    <location>
        <begin position="411"/>
        <end position="487"/>
    </location>
</feature>
<dbReference type="OrthoDB" id="343070at2759"/>
<feature type="region of interest" description="Disordered" evidence="5">
    <location>
        <begin position="1749"/>
        <end position="1772"/>
    </location>
</feature>
<feature type="compositionally biased region" description="Polar residues" evidence="5">
    <location>
        <begin position="2010"/>
        <end position="2020"/>
    </location>
</feature>
<evidence type="ECO:0000256" key="5">
    <source>
        <dbReference type="SAM" id="MobiDB-lite"/>
    </source>
</evidence>
<proteinExistence type="predicted"/>
<feature type="compositionally biased region" description="Polar residues" evidence="5">
    <location>
        <begin position="1591"/>
        <end position="1614"/>
    </location>
</feature>
<feature type="region of interest" description="Disordered" evidence="5">
    <location>
        <begin position="1434"/>
        <end position="1476"/>
    </location>
</feature>